<dbReference type="OrthoDB" id="10060000at2759"/>
<feature type="compositionally biased region" description="Basic and acidic residues" evidence="1">
    <location>
        <begin position="67"/>
        <end position="77"/>
    </location>
</feature>
<protein>
    <submittedName>
        <fullName evidence="2">Uncharacterized protein</fullName>
    </submittedName>
</protein>
<dbReference type="Proteomes" id="UP000292052">
    <property type="component" value="Unassembled WGS sequence"/>
</dbReference>
<feature type="region of interest" description="Disordered" evidence="1">
    <location>
        <begin position="22"/>
        <end position="86"/>
    </location>
</feature>
<comment type="caution">
    <text evidence="2">The sequence shown here is derived from an EMBL/GenBank/DDBJ whole genome shotgun (WGS) entry which is preliminary data.</text>
</comment>
<gene>
    <name evidence="2" type="ORF">BDFB_007006</name>
</gene>
<reference evidence="2 3" key="1">
    <citation type="submission" date="2017-03" db="EMBL/GenBank/DDBJ databases">
        <title>Genome of the blue death feigning beetle - Asbolus verrucosus.</title>
        <authorList>
            <person name="Rider S.D."/>
        </authorList>
    </citation>
    <scope>NUCLEOTIDE SEQUENCE [LARGE SCALE GENOMIC DNA]</scope>
    <source>
        <strain evidence="2">Butters</strain>
        <tissue evidence="2">Head and leg muscle</tissue>
    </source>
</reference>
<feature type="region of interest" description="Disordered" evidence="1">
    <location>
        <begin position="122"/>
        <end position="144"/>
    </location>
</feature>
<evidence type="ECO:0000313" key="2">
    <source>
        <dbReference type="EMBL" id="RZC34155.1"/>
    </source>
</evidence>
<feature type="non-terminal residue" evidence="2">
    <location>
        <position position="1"/>
    </location>
</feature>
<keyword evidence="3" id="KW-1185">Reference proteome</keyword>
<dbReference type="STRING" id="1661398.A0A482VMW2"/>
<dbReference type="AlphaFoldDB" id="A0A482VMW2"/>
<accession>A0A482VMW2</accession>
<feature type="compositionally biased region" description="Polar residues" evidence="1">
    <location>
        <begin position="34"/>
        <end position="50"/>
    </location>
</feature>
<evidence type="ECO:0000313" key="3">
    <source>
        <dbReference type="Proteomes" id="UP000292052"/>
    </source>
</evidence>
<evidence type="ECO:0000256" key="1">
    <source>
        <dbReference type="SAM" id="MobiDB-lite"/>
    </source>
</evidence>
<organism evidence="2 3">
    <name type="scientific">Asbolus verrucosus</name>
    <name type="common">Desert ironclad beetle</name>
    <dbReference type="NCBI Taxonomy" id="1661398"/>
    <lineage>
        <taxon>Eukaryota</taxon>
        <taxon>Metazoa</taxon>
        <taxon>Ecdysozoa</taxon>
        <taxon>Arthropoda</taxon>
        <taxon>Hexapoda</taxon>
        <taxon>Insecta</taxon>
        <taxon>Pterygota</taxon>
        <taxon>Neoptera</taxon>
        <taxon>Endopterygota</taxon>
        <taxon>Coleoptera</taxon>
        <taxon>Polyphaga</taxon>
        <taxon>Cucujiformia</taxon>
        <taxon>Tenebrionidae</taxon>
        <taxon>Pimeliinae</taxon>
        <taxon>Asbolus</taxon>
    </lineage>
</organism>
<sequence>LVLKISSKENIKRLSDIERPKLEPKTHITHHISAHNNHGLSLTQDPATSDDSGRASERLTGSSVAPRDADSSRDRLSDASSRCSSGKGYIVSIRDWSGRGGDLPPSGGSLANRAVRITVEGKPFRCDSEGEDDKKMTNSYGIEQ</sequence>
<dbReference type="EMBL" id="QDEB01082549">
    <property type="protein sequence ID" value="RZC34155.1"/>
    <property type="molecule type" value="Genomic_DNA"/>
</dbReference>
<proteinExistence type="predicted"/>
<name>A0A482VMW2_ASBVE</name>
<feature type="compositionally biased region" description="Basic and acidic residues" evidence="1">
    <location>
        <begin position="122"/>
        <end position="136"/>
    </location>
</feature>